<dbReference type="PANTHER" id="PTHR46922:SF3">
    <property type="entry name" value="HEAT SHOCK PROTEIN"/>
    <property type="match status" value="1"/>
</dbReference>
<name>A0AAV5K4B7_9ROSI</name>
<gene>
    <name evidence="1" type="ORF">SLEP1_g29928</name>
</gene>
<accession>A0AAV5K4B7</accession>
<evidence type="ECO:0000313" key="1">
    <source>
        <dbReference type="EMBL" id="GKV19701.1"/>
    </source>
</evidence>
<proteinExistence type="predicted"/>
<dbReference type="Proteomes" id="UP001054252">
    <property type="component" value="Unassembled WGS sequence"/>
</dbReference>
<protein>
    <submittedName>
        <fullName evidence="1">Uncharacterized protein</fullName>
    </submittedName>
</protein>
<comment type="caution">
    <text evidence="1">The sequence shown here is derived from an EMBL/GenBank/DDBJ whole genome shotgun (WGS) entry which is preliminary data.</text>
</comment>
<dbReference type="AlphaFoldDB" id="A0AAV5K4B7"/>
<evidence type="ECO:0000313" key="2">
    <source>
        <dbReference type="Proteomes" id="UP001054252"/>
    </source>
</evidence>
<dbReference type="EMBL" id="BPVZ01000053">
    <property type="protein sequence ID" value="GKV19701.1"/>
    <property type="molecule type" value="Genomic_DNA"/>
</dbReference>
<organism evidence="1 2">
    <name type="scientific">Rubroshorea leprosula</name>
    <dbReference type="NCBI Taxonomy" id="152421"/>
    <lineage>
        <taxon>Eukaryota</taxon>
        <taxon>Viridiplantae</taxon>
        <taxon>Streptophyta</taxon>
        <taxon>Embryophyta</taxon>
        <taxon>Tracheophyta</taxon>
        <taxon>Spermatophyta</taxon>
        <taxon>Magnoliopsida</taxon>
        <taxon>eudicotyledons</taxon>
        <taxon>Gunneridae</taxon>
        <taxon>Pentapetalae</taxon>
        <taxon>rosids</taxon>
        <taxon>malvids</taxon>
        <taxon>Malvales</taxon>
        <taxon>Dipterocarpaceae</taxon>
        <taxon>Rubroshorea</taxon>
    </lineage>
</organism>
<reference evidence="1 2" key="1">
    <citation type="journal article" date="2021" name="Commun. Biol.">
        <title>The genome of Shorea leprosula (Dipterocarpaceae) highlights the ecological relevance of drought in aseasonal tropical rainforests.</title>
        <authorList>
            <person name="Ng K.K.S."/>
            <person name="Kobayashi M.J."/>
            <person name="Fawcett J.A."/>
            <person name="Hatakeyama M."/>
            <person name="Paape T."/>
            <person name="Ng C.H."/>
            <person name="Ang C.C."/>
            <person name="Tnah L.H."/>
            <person name="Lee C.T."/>
            <person name="Nishiyama T."/>
            <person name="Sese J."/>
            <person name="O'Brien M.J."/>
            <person name="Copetti D."/>
            <person name="Mohd Noor M.I."/>
            <person name="Ong R.C."/>
            <person name="Putra M."/>
            <person name="Sireger I.Z."/>
            <person name="Indrioko S."/>
            <person name="Kosugi Y."/>
            <person name="Izuno A."/>
            <person name="Isagi Y."/>
            <person name="Lee S.L."/>
            <person name="Shimizu K.K."/>
        </authorList>
    </citation>
    <scope>NUCLEOTIDE SEQUENCE [LARGE SCALE GENOMIC DNA]</scope>
    <source>
        <strain evidence="1">214</strain>
    </source>
</reference>
<dbReference type="Gene3D" id="3.10.310.30">
    <property type="match status" value="1"/>
</dbReference>
<dbReference type="PANTHER" id="PTHR46922">
    <property type="entry name" value="DHHA1 DOMAIN PROTEIN"/>
    <property type="match status" value="1"/>
</dbReference>
<keyword evidence="2" id="KW-1185">Reference proteome</keyword>
<sequence length="364" mass="40635">MASRLAGKWRAVSVQSPVSRLRSFRSDAALGAIARAGEERVPNLVLYNYPSFSGAFSSLLAHLFHSRLNLPCLILPFSSVEPFRVEDFYVEGLERCYLLDLLGPRGFAVKLSQRSMCEVIGFDHRKSVLGQLKSSEDIPQRVTFNVNLGKCSSIAVYEYFSSKLADMKFPDVEDASLFNLEDQDRIQTVLRYIDDADLRTWSLPDIRAFRIGMREWHSKLNCITNPFLYEQLLEISSADLVSKGNLFISSRQIAANKLLDKVFKVRLGGGFYGECLGVRADGNPDLSDEIGKQLSIRSAAAGLRPIGVVIYMQRTNLKMCLRSTNSITDTSEVAKAYGGGGSPSSSSFIIRMDEYNQWVSMNKS</sequence>